<comment type="caution">
    <text evidence="2">The sequence shown here is derived from an EMBL/GenBank/DDBJ whole genome shotgun (WGS) entry which is preliminary data.</text>
</comment>
<keyword evidence="3" id="KW-1185">Reference proteome</keyword>
<keyword evidence="2" id="KW-0413">Isomerase</keyword>
<evidence type="ECO:0000259" key="1">
    <source>
        <dbReference type="Pfam" id="PF12680"/>
    </source>
</evidence>
<evidence type="ECO:0000313" key="3">
    <source>
        <dbReference type="Proteomes" id="UP000527616"/>
    </source>
</evidence>
<dbReference type="InterPro" id="IPR037401">
    <property type="entry name" value="SnoaL-like"/>
</dbReference>
<dbReference type="RefSeq" id="WP_179444448.1">
    <property type="nucleotide sequence ID" value="NZ_JACBZS010000001.1"/>
</dbReference>
<dbReference type="SUPFAM" id="SSF54427">
    <property type="entry name" value="NTF2-like"/>
    <property type="match status" value="1"/>
</dbReference>
<dbReference type="InterPro" id="IPR032710">
    <property type="entry name" value="NTF2-like_dom_sf"/>
</dbReference>
<dbReference type="GO" id="GO:0016853">
    <property type="term" value="F:isomerase activity"/>
    <property type="evidence" value="ECO:0007669"/>
    <property type="project" value="UniProtKB-KW"/>
</dbReference>
<dbReference type="Gene3D" id="3.10.450.50">
    <property type="match status" value="1"/>
</dbReference>
<evidence type="ECO:0000313" key="2">
    <source>
        <dbReference type="EMBL" id="NYI70498.1"/>
    </source>
</evidence>
<dbReference type="AlphaFoldDB" id="A0A7Z0D812"/>
<name>A0A7Z0D812_9ACTN</name>
<protein>
    <submittedName>
        <fullName evidence="2">Ketosteroid isomerase-like protein</fullName>
    </submittedName>
</protein>
<gene>
    <name evidence="2" type="ORF">GGQ54_001058</name>
</gene>
<reference evidence="2 3" key="1">
    <citation type="submission" date="2020-07" db="EMBL/GenBank/DDBJ databases">
        <title>Sequencing the genomes of 1000 actinobacteria strains.</title>
        <authorList>
            <person name="Klenk H.-P."/>
        </authorList>
    </citation>
    <scope>NUCLEOTIDE SEQUENCE [LARGE SCALE GENOMIC DNA]</scope>
    <source>
        <strain evidence="2 3">DSM 103164</strain>
    </source>
</reference>
<organism evidence="2 3">
    <name type="scientific">Naumannella cuiyingiana</name>
    <dbReference type="NCBI Taxonomy" id="1347891"/>
    <lineage>
        <taxon>Bacteria</taxon>
        <taxon>Bacillati</taxon>
        <taxon>Actinomycetota</taxon>
        <taxon>Actinomycetes</taxon>
        <taxon>Propionibacteriales</taxon>
        <taxon>Propionibacteriaceae</taxon>
        <taxon>Naumannella</taxon>
    </lineage>
</organism>
<proteinExistence type="predicted"/>
<accession>A0A7Z0D812</accession>
<sequence>MSTTTTSTALDVVSAYHAAWTSGDLDSAIALVADDVVVHAPGEDVIGKEAYREYLGGFLQIMTGHTPLAAFGDDQQAVLFYFPHTPVTQSAPASERFVVSDGKIKESHLVFDRLSYAPPEEAH</sequence>
<dbReference type="Pfam" id="PF12680">
    <property type="entry name" value="SnoaL_2"/>
    <property type="match status" value="1"/>
</dbReference>
<feature type="domain" description="SnoaL-like" evidence="1">
    <location>
        <begin position="13"/>
        <end position="106"/>
    </location>
</feature>
<dbReference type="EMBL" id="JACBZS010000001">
    <property type="protein sequence ID" value="NYI70498.1"/>
    <property type="molecule type" value="Genomic_DNA"/>
</dbReference>
<dbReference type="Proteomes" id="UP000527616">
    <property type="component" value="Unassembled WGS sequence"/>
</dbReference>